<name>A0A9Q1E7L0_SYNKA</name>
<keyword evidence="2" id="KW-1185">Reference proteome</keyword>
<proteinExistence type="predicted"/>
<dbReference type="AlphaFoldDB" id="A0A9Q1E7L0"/>
<comment type="caution">
    <text evidence="1">The sequence shown here is derived from an EMBL/GenBank/DDBJ whole genome shotgun (WGS) entry which is preliminary data.</text>
</comment>
<protein>
    <submittedName>
        <fullName evidence="1">Uncharacterized protein</fullName>
    </submittedName>
</protein>
<evidence type="ECO:0000313" key="1">
    <source>
        <dbReference type="EMBL" id="KAJ8333666.1"/>
    </source>
</evidence>
<accession>A0A9Q1E7L0</accession>
<organism evidence="1 2">
    <name type="scientific">Synaphobranchus kaupii</name>
    <name type="common">Kaup's arrowtooth eel</name>
    <dbReference type="NCBI Taxonomy" id="118154"/>
    <lineage>
        <taxon>Eukaryota</taxon>
        <taxon>Metazoa</taxon>
        <taxon>Chordata</taxon>
        <taxon>Craniata</taxon>
        <taxon>Vertebrata</taxon>
        <taxon>Euteleostomi</taxon>
        <taxon>Actinopterygii</taxon>
        <taxon>Neopterygii</taxon>
        <taxon>Teleostei</taxon>
        <taxon>Anguilliformes</taxon>
        <taxon>Synaphobranchidae</taxon>
        <taxon>Synaphobranchus</taxon>
    </lineage>
</organism>
<dbReference type="EMBL" id="JAINUF010000022">
    <property type="protein sequence ID" value="KAJ8333666.1"/>
    <property type="molecule type" value="Genomic_DNA"/>
</dbReference>
<evidence type="ECO:0000313" key="2">
    <source>
        <dbReference type="Proteomes" id="UP001152622"/>
    </source>
</evidence>
<gene>
    <name evidence="1" type="ORF">SKAU_G00409850</name>
</gene>
<dbReference type="Proteomes" id="UP001152622">
    <property type="component" value="Chromosome 22"/>
</dbReference>
<sequence length="66" mass="7517">MKGAWFVVADVNGAVQSVEFWNEIQAVWLRKAGNSYALEVHTFRKGKNTTQVVHLFATNLREPVQK</sequence>
<reference evidence="1" key="1">
    <citation type="journal article" date="2023" name="Science">
        <title>Genome structures resolve the early diversification of teleost fishes.</title>
        <authorList>
            <person name="Parey E."/>
            <person name="Louis A."/>
            <person name="Montfort J."/>
            <person name="Bouchez O."/>
            <person name="Roques C."/>
            <person name="Iampietro C."/>
            <person name="Lluch J."/>
            <person name="Castinel A."/>
            <person name="Donnadieu C."/>
            <person name="Desvignes T."/>
            <person name="Floi Bucao C."/>
            <person name="Jouanno E."/>
            <person name="Wen M."/>
            <person name="Mejri S."/>
            <person name="Dirks R."/>
            <person name="Jansen H."/>
            <person name="Henkel C."/>
            <person name="Chen W.J."/>
            <person name="Zahm M."/>
            <person name="Cabau C."/>
            <person name="Klopp C."/>
            <person name="Thompson A.W."/>
            <person name="Robinson-Rechavi M."/>
            <person name="Braasch I."/>
            <person name="Lecointre G."/>
            <person name="Bobe J."/>
            <person name="Postlethwait J.H."/>
            <person name="Berthelot C."/>
            <person name="Roest Crollius H."/>
            <person name="Guiguen Y."/>
        </authorList>
    </citation>
    <scope>NUCLEOTIDE SEQUENCE</scope>
    <source>
        <strain evidence="1">WJC10195</strain>
    </source>
</reference>